<dbReference type="HOGENOM" id="CLU_3017897_0_0_1"/>
<dbReference type="AlphaFoldDB" id="K4AMZ4"/>
<protein>
    <submittedName>
        <fullName evidence="1">Uncharacterized protein</fullName>
    </submittedName>
</protein>
<dbReference type="EMBL" id="AGNK02006129">
    <property type="status" value="NOT_ANNOTATED_CDS"/>
    <property type="molecule type" value="Genomic_DNA"/>
</dbReference>
<dbReference type="Gramene" id="KQK92571">
    <property type="protein sequence ID" value="KQK92571"/>
    <property type="gene ID" value="SETIT_040290mg"/>
</dbReference>
<evidence type="ECO:0000313" key="2">
    <source>
        <dbReference type="Proteomes" id="UP000004995"/>
    </source>
</evidence>
<organism evidence="1 2">
    <name type="scientific">Setaria italica</name>
    <name type="common">Foxtail millet</name>
    <name type="synonym">Panicum italicum</name>
    <dbReference type="NCBI Taxonomy" id="4555"/>
    <lineage>
        <taxon>Eukaryota</taxon>
        <taxon>Viridiplantae</taxon>
        <taxon>Streptophyta</taxon>
        <taxon>Embryophyta</taxon>
        <taxon>Tracheophyta</taxon>
        <taxon>Spermatophyta</taxon>
        <taxon>Magnoliopsida</taxon>
        <taxon>Liliopsida</taxon>
        <taxon>Poales</taxon>
        <taxon>Poaceae</taxon>
        <taxon>PACMAD clade</taxon>
        <taxon>Panicoideae</taxon>
        <taxon>Panicodae</taxon>
        <taxon>Paniceae</taxon>
        <taxon>Cenchrinae</taxon>
        <taxon>Setaria</taxon>
    </lineage>
</organism>
<name>K4AMZ4_SETIT</name>
<keyword evidence="2" id="KW-1185">Reference proteome</keyword>
<reference evidence="2" key="1">
    <citation type="journal article" date="2012" name="Nat. Biotechnol.">
        <title>Reference genome sequence of the model plant Setaria.</title>
        <authorList>
            <person name="Bennetzen J.L."/>
            <person name="Schmutz J."/>
            <person name="Wang H."/>
            <person name="Percifield R."/>
            <person name="Hawkins J."/>
            <person name="Pontaroli A.C."/>
            <person name="Estep M."/>
            <person name="Feng L."/>
            <person name="Vaughn J.N."/>
            <person name="Grimwood J."/>
            <person name="Jenkins J."/>
            <person name="Barry K."/>
            <person name="Lindquist E."/>
            <person name="Hellsten U."/>
            <person name="Deshpande S."/>
            <person name="Wang X."/>
            <person name="Wu X."/>
            <person name="Mitros T."/>
            <person name="Triplett J."/>
            <person name="Yang X."/>
            <person name="Ye C.Y."/>
            <person name="Mauro-Herrera M."/>
            <person name="Wang L."/>
            <person name="Li P."/>
            <person name="Sharma M."/>
            <person name="Sharma R."/>
            <person name="Ronald P.C."/>
            <person name="Panaud O."/>
            <person name="Kellogg E.A."/>
            <person name="Brutnell T.P."/>
            <person name="Doust A.N."/>
            <person name="Tuskan G.A."/>
            <person name="Rokhsar D."/>
            <person name="Devos K.M."/>
        </authorList>
    </citation>
    <scope>NUCLEOTIDE SEQUENCE [LARGE SCALE GENOMIC DNA]</scope>
    <source>
        <strain evidence="2">cv. Yugu1</strain>
    </source>
</reference>
<accession>K4AMZ4</accession>
<dbReference type="Proteomes" id="UP000004995">
    <property type="component" value="Unassembled WGS sequence"/>
</dbReference>
<evidence type="ECO:0000313" key="1">
    <source>
        <dbReference type="EnsemblPlants" id="KQK92571"/>
    </source>
</evidence>
<sequence length="56" mass="6309">MFNKEAYGPISIPSSYFNNSLLEILYKKPNEEEATADVPCKQEMSPIVQKCQLSLA</sequence>
<reference evidence="1" key="2">
    <citation type="submission" date="2018-08" db="UniProtKB">
        <authorList>
            <consortium name="EnsemblPlants"/>
        </authorList>
    </citation>
    <scope>IDENTIFICATION</scope>
    <source>
        <strain evidence="1">Yugu1</strain>
    </source>
</reference>
<proteinExistence type="predicted"/>
<dbReference type="InParanoid" id="K4AMZ4"/>
<dbReference type="EnsemblPlants" id="KQK92571">
    <property type="protein sequence ID" value="KQK92571"/>
    <property type="gene ID" value="SETIT_040290mg"/>
</dbReference>